<gene>
    <name evidence="1" type="ORF">AB8S09_13255</name>
</gene>
<comment type="caution">
    <text evidence="1">The sequence shown here is derived from an EMBL/GenBank/DDBJ whole genome shotgun (WGS) entry which is preliminary data.</text>
</comment>
<dbReference type="EMBL" id="JBGFFE010000024">
    <property type="protein sequence ID" value="MEY8764585.1"/>
    <property type="molecule type" value="Genomic_DNA"/>
</dbReference>
<accession>A0ABV4E0C4</accession>
<sequence>MISSTMRKIIPIGARYPFVTLAINELTVLTNIMNRDAAVNLRK</sequence>
<protein>
    <submittedName>
        <fullName evidence="1">Uncharacterized protein</fullName>
    </submittedName>
</protein>
<proteinExistence type="predicted"/>
<dbReference type="Proteomes" id="UP001565220">
    <property type="component" value="Unassembled WGS sequence"/>
</dbReference>
<keyword evidence="2" id="KW-1185">Reference proteome</keyword>
<name>A0ABV4E0C4_9CLOT</name>
<reference evidence="1 2" key="1">
    <citation type="submission" date="2024-08" db="EMBL/GenBank/DDBJ databases">
        <title>Clostridium lapicellarii sp. nov., and Clostridium renhuaiense sp. nov., two species isolated from the mud in a fermentation cellar used for producing sauce-flavour Chinese liquors.</title>
        <authorList>
            <person name="Yang F."/>
            <person name="Wang H."/>
            <person name="Chen L.Q."/>
            <person name="Zhou N."/>
            <person name="Lu J.J."/>
            <person name="Pu X.X."/>
            <person name="Wan B."/>
            <person name="Wang L."/>
            <person name="Liu S.J."/>
        </authorList>
    </citation>
    <scope>NUCLEOTIDE SEQUENCE [LARGE SCALE GENOMIC DNA]</scope>
    <source>
        <strain evidence="1 2">MT-113</strain>
    </source>
</reference>
<organism evidence="1 2">
    <name type="scientific">Clostridium lapidicellarium</name>
    <dbReference type="NCBI Taxonomy" id="3240931"/>
    <lineage>
        <taxon>Bacteria</taxon>
        <taxon>Bacillati</taxon>
        <taxon>Bacillota</taxon>
        <taxon>Clostridia</taxon>
        <taxon>Eubacteriales</taxon>
        <taxon>Clostridiaceae</taxon>
        <taxon>Clostridium</taxon>
    </lineage>
</organism>
<evidence type="ECO:0000313" key="1">
    <source>
        <dbReference type="EMBL" id="MEY8764585.1"/>
    </source>
</evidence>
<evidence type="ECO:0000313" key="2">
    <source>
        <dbReference type="Proteomes" id="UP001565220"/>
    </source>
</evidence>